<keyword evidence="4" id="KW-1185">Reference proteome</keyword>
<gene>
    <name evidence="3" type="ORF">N864_18975</name>
</gene>
<comment type="caution">
    <text evidence="3">The sequence shown here is derived from an EMBL/GenBank/DDBJ whole genome shotgun (WGS) entry which is preliminary data.</text>
</comment>
<dbReference type="Pfam" id="PF02371">
    <property type="entry name" value="Transposase_20"/>
    <property type="match status" value="1"/>
</dbReference>
<feature type="domain" description="Transposase IS116/IS110/IS902 C-terminal" evidence="2">
    <location>
        <begin position="256"/>
        <end position="303"/>
    </location>
</feature>
<dbReference type="RefSeq" id="WP_034722839.1">
    <property type="nucleotide sequence ID" value="NZ_AWQS01000501.1"/>
</dbReference>
<dbReference type="EMBL" id="AWQS01000501">
    <property type="protein sequence ID" value="EWT03743.1"/>
    <property type="molecule type" value="Genomic_DNA"/>
</dbReference>
<accession>W9GFY1</accession>
<dbReference type="Proteomes" id="UP000019494">
    <property type="component" value="Unassembled WGS sequence"/>
</dbReference>
<evidence type="ECO:0000313" key="4">
    <source>
        <dbReference type="Proteomes" id="UP000019494"/>
    </source>
</evidence>
<dbReference type="PANTHER" id="PTHR33055">
    <property type="entry name" value="TRANSPOSASE FOR INSERTION SEQUENCE ELEMENT IS1111A"/>
    <property type="match status" value="1"/>
</dbReference>
<dbReference type="GO" id="GO:0003677">
    <property type="term" value="F:DNA binding"/>
    <property type="evidence" value="ECO:0007669"/>
    <property type="project" value="InterPro"/>
</dbReference>
<evidence type="ECO:0000259" key="2">
    <source>
        <dbReference type="Pfam" id="PF02371"/>
    </source>
</evidence>
<dbReference type="Pfam" id="PF01548">
    <property type="entry name" value="DEDD_Tnp_IS110"/>
    <property type="match status" value="1"/>
</dbReference>
<dbReference type="NCBIfam" id="NF033542">
    <property type="entry name" value="transpos_IS110"/>
    <property type="match status" value="1"/>
</dbReference>
<feature type="non-terminal residue" evidence="3">
    <location>
        <position position="303"/>
    </location>
</feature>
<dbReference type="InterPro" id="IPR002525">
    <property type="entry name" value="Transp_IS110-like_N"/>
</dbReference>
<evidence type="ECO:0000259" key="1">
    <source>
        <dbReference type="Pfam" id="PF01548"/>
    </source>
</evidence>
<protein>
    <submittedName>
        <fullName evidence="3">Transposase</fullName>
    </submittedName>
</protein>
<reference evidence="4" key="1">
    <citation type="submission" date="2013-08" db="EMBL/GenBank/DDBJ databases">
        <title>Intrasporangium oryzae NRRL B-24470.</title>
        <authorList>
            <person name="Liu H."/>
            <person name="Wang G."/>
        </authorList>
    </citation>
    <scope>NUCLEOTIDE SEQUENCE [LARGE SCALE GENOMIC DNA]</scope>
    <source>
        <strain evidence="4">Q5-1</strain>
    </source>
</reference>
<organism evidence="3 4">
    <name type="scientific">Intrasporangium chromatireducens Q5-1</name>
    <dbReference type="NCBI Taxonomy" id="584657"/>
    <lineage>
        <taxon>Bacteria</taxon>
        <taxon>Bacillati</taxon>
        <taxon>Actinomycetota</taxon>
        <taxon>Actinomycetes</taxon>
        <taxon>Micrococcales</taxon>
        <taxon>Intrasporangiaceae</taxon>
        <taxon>Intrasporangium</taxon>
    </lineage>
</organism>
<dbReference type="AlphaFoldDB" id="W9GFY1"/>
<dbReference type="GO" id="GO:0006313">
    <property type="term" value="P:DNA transposition"/>
    <property type="evidence" value="ECO:0007669"/>
    <property type="project" value="InterPro"/>
</dbReference>
<feature type="domain" description="Transposase IS110-like N-terminal" evidence="1">
    <location>
        <begin position="9"/>
        <end position="157"/>
    </location>
</feature>
<proteinExistence type="predicted"/>
<dbReference type="OrthoDB" id="9815354at2"/>
<name>W9GFY1_9MICO</name>
<dbReference type="InterPro" id="IPR003346">
    <property type="entry name" value="Transposase_20"/>
</dbReference>
<sequence length="303" mass="32940">MELLHPRCAGIDIGKKFAVVTIRVAGSGRRKTQYSTMRYLSSTPSVLALRDDLVAAKVTCAVMESTGEYWKPFFYGLEGAGFAQILANARAVKNMPGKKSDVSDSRWLADLGAYGLVQPSFVPPPPVRELRDLNRDRTALLRLKAKLLMRVQDVLEDAGIKLAVVASDINGVSSRAILQAMIAGERDPFALADLARGRLRAKRAELSDALTGRFTEHHAFRIQQLLADIDHLQVSADAYTERIDHALGPYRTFRDQLCTIPGISTLTADIITAETGADMSVFPSAKHLCSWAGVSPGSNESAG</sequence>
<evidence type="ECO:0000313" key="3">
    <source>
        <dbReference type="EMBL" id="EWT03743.1"/>
    </source>
</evidence>
<dbReference type="InterPro" id="IPR047650">
    <property type="entry name" value="Transpos_IS110"/>
</dbReference>
<dbReference type="PANTHER" id="PTHR33055:SF15">
    <property type="entry name" value="TRANSPOSASE-RELATED"/>
    <property type="match status" value="1"/>
</dbReference>
<dbReference type="GO" id="GO:0004803">
    <property type="term" value="F:transposase activity"/>
    <property type="evidence" value="ECO:0007669"/>
    <property type="project" value="InterPro"/>
</dbReference>